<evidence type="ECO:0000313" key="2">
    <source>
        <dbReference type="Proteomes" id="UP000540989"/>
    </source>
</evidence>
<dbReference type="EMBL" id="JACHIP010000038">
    <property type="protein sequence ID" value="MBB5061362.1"/>
    <property type="molecule type" value="Genomic_DNA"/>
</dbReference>
<organism evidence="1 2">
    <name type="scientific">Granulicella aggregans</name>
    <dbReference type="NCBI Taxonomy" id="474949"/>
    <lineage>
        <taxon>Bacteria</taxon>
        <taxon>Pseudomonadati</taxon>
        <taxon>Acidobacteriota</taxon>
        <taxon>Terriglobia</taxon>
        <taxon>Terriglobales</taxon>
        <taxon>Acidobacteriaceae</taxon>
        <taxon>Granulicella</taxon>
    </lineage>
</organism>
<proteinExistence type="predicted"/>
<accession>A0A7W7ZKB5</accession>
<evidence type="ECO:0000313" key="1">
    <source>
        <dbReference type="EMBL" id="MBB5061362.1"/>
    </source>
</evidence>
<protein>
    <submittedName>
        <fullName evidence="1">Uncharacterized protein</fullName>
    </submittedName>
</protein>
<name>A0A7W7ZKB5_9BACT</name>
<keyword evidence="2" id="KW-1185">Reference proteome</keyword>
<comment type="caution">
    <text evidence="1">The sequence shown here is derived from an EMBL/GenBank/DDBJ whole genome shotgun (WGS) entry which is preliminary data.</text>
</comment>
<dbReference type="Proteomes" id="UP000540989">
    <property type="component" value="Unassembled WGS sequence"/>
</dbReference>
<dbReference type="AlphaFoldDB" id="A0A7W7ZKB5"/>
<sequence length="60" mass="6723">MIRPSLAAGERLRDRQHRDSLCPIKNAYTCRFSVPSFVRNRLPKGGNECGRISPLSLAPL</sequence>
<gene>
    <name evidence="1" type="ORF">HDF16_006098</name>
</gene>
<reference evidence="1 2" key="1">
    <citation type="submission" date="2020-08" db="EMBL/GenBank/DDBJ databases">
        <title>Genomic Encyclopedia of Type Strains, Phase IV (KMG-V): Genome sequencing to study the core and pangenomes of soil and plant-associated prokaryotes.</title>
        <authorList>
            <person name="Whitman W."/>
        </authorList>
    </citation>
    <scope>NUCLEOTIDE SEQUENCE [LARGE SCALE GENOMIC DNA]</scope>
    <source>
        <strain evidence="1 2">M8UP14</strain>
    </source>
</reference>